<dbReference type="AlphaFoldDB" id="A0A819D4P4"/>
<dbReference type="GO" id="GO:0016020">
    <property type="term" value="C:membrane"/>
    <property type="evidence" value="ECO:0007669"/>
    <property type="project" value="UniProtKB-SubCell"/>
</dbReference>
<dbReference type="Proteomes" id="UP000663868">
    <property type="component" value="Unassembled WGS sequence"/>
</dbReference>
<dbReference type="PANTHER" id="PTHR11360:SF284">
    <property type="entry name" value="EG:103B4.3 PROTEIN-RELATED"/>
    <property type="match status" value="1"/>
</dbReference>
<keyword evidence="2" id="KW-0812">Transmembrane</keyword>
<keyword evidence="2" id="KW-1133">Transmembrane helix</keyword>
<evidence type="ECO:0000259" key="3">
    <source>
        <dbReference type="PROSITE" id="PS50850"/>
    </source>
</evidence>
<sequence>MYGCRLVAIIGACVASLGFFLSRWWANIWFYYITIGIIGGIGFALMYLPAIVSVNLYFEKKSAFALGIAISGSGVGTFTLLPQEPSEQRRLQRQADKNLISSNAPVISENNVANEIVEPMLPNVSIHNSPSKSFFGQIIEQMDLNLLKNTAFILFSVSNFLASLGFNVIYNFADDLANDSKVIGKHRTYIVMSIGLSSILGRVIIGYLGDRKWINHLLLFIITLIISGIATIIAPFCGSSVITHIGYASLFGFSSGGYFTLTPIVLVDIVGKNKLSDAFGVLLLFIGVAMAIGTPIVGAMRDAFSDFTRPFLWPYLIFGSCTVLSGVILFAIPFLQRKKPNAHQTEVNVEAS</sequence>
<feature type="transmembrane region" description="Helical" evidence="2">
    <location>
        <begin position="6"/>
        <end position="22"/>
    </location>
</feature>
<dbReference type="PROSITE" id="PS50850">
    <property type="entry name" value="MFS"/>
    <property type="match status" value="1"/>
</dbReference>
<dbReference type="GO" id="GO:0008028">
    <property type="term" value="F:monocarboxylic acid transmembrane transporter activity"/>
    <property type="evidence" value="ECO:0007669"/>
    <property type="project" value="TreeGrafter"/>
</dbReference>
<feature type="transmembrane region" description="Helical" evidence="2">
    <location>
        <begin position="242"/>
        <end position="267"/>
    </location>
</feature>
<gene>
    <name evidence="4" type="ORF">KXQ929_LOCUS18640</name>
</gene>
<dbReference type="EMBL" id="CAJOBB010001225">
    <property type="protein sequence ID" value="CAF3827442.1"/>
    <property type="molecule type" value="Genomic_DNA"/>
</dbReference>
<feature type="domain" description="Major facilitator superfamily (MFS) profile" evidence="3">
    <location>
        <begin position="151"/>
        <end position="352"/>
    </location>
</feature>
<dbReference type="InterPro" id="IPR036259">
    <property type="entry name" value="MFS_trans_sf"/>
</dbReference>
<feature type="transmembrane region" description="Helical" evidence="2">
    <location>
        <begin position="312"/>
        <end position="335"/>
    </location>
</feature>
<evidence type="ECO:0000256" key="2">
    <source>
        <dbReference type="SAM" id="Phobius"/>
    </source>
</evidence>
<evidence type="ECO:0000313" key="4">
    <source>
        <dbReference type="EMBL" id="CAF3827442.1"/>
    </source>
</evidence>
<feature type="transmembrane region" description="Helical" evidence="2">
    <location>
        <begin position="190"/>
        <end position="209"/>
    </location>
</feature>
<dbReference type="InterPro" id="IPR050327">
    <property type="entry name" value="Proton-linked_MCT"/>
</dbReference>
<accession>A0A819D4P4</accession>
<dbReference type="Gene3D" id="1.20.1250.20">
    <property type="entry name" value="MFS general substrate transporter like domains"/>
    <property type="match status" value="1"/>
</dbReference>
<comment type="caution">
    <text evidence="4">The sequence shown here is derived from an EMBL/GenBank/DDBJ whole genome shotgun (WGS) entry which is preliminary data.</text>
</comment>
<organism evidence="4 5">
    <name type="scientific">Adineta steineri</name>
    <dbReference type="NCBI Taxonomy" id="433720"/>
    <lineage>
        <taxon>Eukaryota</taxon>
        <taxon>Metazoa</taxon>
        <taxon>Spiralia</taxon>
        <taxon>Gnathifera</taxon>
        <taxon>Rotifera</taxon>
        <taxon>Eurotatoria</taxon>
        <taxon>Bdelloidea</taxon>
        <taxon>Adinetida</taxon>
        <taxon>Adinetidae</taxon>
        <taxon>Adineta</taxon>
    </lineage>
</organism>
<reference evidence="4" key="1">
    <citation type="submission" date="2021-02" db="EMBL/GenBank/DDBJ databases">
        <authorList>
            <person name="Nowell W R."/>
        </authorList>
    </citation>
    <scope>NUCLEOTIDE SEQUENCE</scope>
</reference>
<name>A0A819D4P4_9BILA</name>
<evidence type="ECO:0000256" key="1">
    <source>
        <dbReference type="ARBA" id="ARBA00004141"/>
    </source>
</evidence>
<dbReference type="InterPro" id="IPR020846">
    <property type="entry name" value="MFS_dom"/>
</dbReference>
<dbReference type="PANTHER" id="PTHR11360">
    <property type="entry name" value="MONOCARBOXYLATE TRANSPORTER"/>
    <property type="match status" value="1"/>
</dbReference>
<dbReference type="Pfam" id="PF07690">
    <property type="entry name" value="MFS_1"/>
    <property type="match status" value="1"/>
</dbReference>
<evidence type="ECO:0000313" key="5">
    <source>
        <dbReference type="Proteomes" id="UP000663868"/>
    </source>
</evidence>
<keyword evidence="2" id="KW-0472">Membrane</keyword>
<feature type="transmembrane region" description="Helical" evidence="2">
    <location>
        <begin position="216"/>
        <end position="236"/>
    </location>
</feature>
<dbReference type="InterPro" id="IPR011701">
    <property type="entry name" value="MFS"/>
</dbReference>
<comment type="subcellular location">
    <subcellularLocation>
        <location evidence="1">Membrane</location>
        <topology evidence="1">Multi-pass membrane protein</topology>
    </subcellularLocation>
</comment>
<proteinExistence type="predicted"/>
<feature type="transmembrane region" description="Helical" evidence="2">
    <location>
        <begin position="151"/>
        <end position="170"/>
    </location>
</feature>
<protein>
    <recommendedName>
        <fullName evidence="3">Major facilitator superfamily (MFS) profile domain-containing protein</fullName>
    </recommendedName>
</protein>
<feature type="transmembrane region" description="Helical" evidence="2">
    <location>
        <begin position="279"/>
        <end position="300"/>
    </location>
</feature>
<feature type="transmembrane region" description="Helical" evidence="2">
    <location>
        <begin position="29"/>
        <end position="50"/>
    </location>
</feature>
<dbReference type="SUPFAM" id="SSF103473">
    <property type="entry name" value="MFS general substrate transporter"/>
    <property type="match status" value="1"/>
</dbReference>